<evidence type="ECO:0000256" key="9">
    <source>
        <dbReference type="ARBA" id="ARBA00023139"/>
    </source>
</evidence>
<evidence type="ECO:0000256" key="7">
    <source>
        <dbReference type="ARBA" id="ARBA00022989"/>
    </source>
</evidence>
<protein>
    <recommendedName>
        <fullName evidence="12">Membrane protein insertase YidC</fullName>
    </recommendedName>
    <alternativeName>
        <fullName evidence="12">Foldase YidC</fullName>
    </alternativeName>
    <alternativeName>
        <fullName evidence="12">Membrane integrase YidC</fullName>
    </alternativeName>
    <alternativeName>
        <fullName evidence="12">Membrane protein YidC</fullName>
    </alternativeName>
</protein>
<accession>A0ABT0VGR0</accession>
<name>A0ABT0VGR0_9LACO</name>
<reference evidence="15" key="1">
    <citation type="submission" date="2021-04" db="EMBL/GenBank/DDBJ databases">
        <title>Taxonomic assessment of Weissella genus.</title>
        <authorList>
            <person name="Fanelli F."/>
            <person name="Chieffi D."/>
            <person name="Dell'Aquila A."/>
            <person name="Gyu-Sung C."/>
            <person name="Franz C.M.A.P."/>
            <person name="Fusco V."/>
        </authorList>
    </citation>
    <scope>NUCLEOTIDE SEQUENCE</scope>
    <source>
        <strain evidence="15">LMG 25373</strain>
    </source>
</reference>
<organism evidence="15 16">
    <name type="scientific">Periweissella beninensis</name>
    <dbReference type="NCBI Taxonomy" id="504936"/>
    <lineage>
        <taxon>Bacteria</taxon>
        <taxon>Bacillati</taxon>
        <taxon>Bacillota</taxon>
        <taxon>Bacilli</taxon>
        <taxon>Lactobacillales</taxon>
        <taxon>Lactobacillaceae</taxon>
        <taxon>Periweissella</taxon>
    </lineage>
</organism>
<keyword evidence="8 12" id="KW-0472">Membrane</keyword>
<dbReference type="PRINTS" id="PR00701">
    <property type="entry name" value="60KDINNERMP"/>
</dbReference>
<keyword evidence="11 12" id="KW-0449">Lipoprotein</keyword>
<evidence type="ECO:0000313" key="16">
    <source>
        <dbReference type="Proteomes" id="UP001057481"/>
    </source>
</evidence>
<dbReference type="Pfam" id="PF02096">
    <property type="entry name" value="60KD_IMP"/>
    <property type="match status" value="1"/>
</dbReference>
<evidence type="ECO:0000256" key="4">
    <source>
        <dbReference type="ARBA" id="ARBA00022692"/>
    </source>
</evidence>
<dbReference type="InterPro" id="IPR047196">
    <property type="entry name" value="YidC_ALB_C"/>
</dbReference>
<evidence type="ECO:0000256" key="11">
    <source>
        <dbReference type="ARBA" id="ARBA00023288"/>
    </source>
</evidence>
<keyword evidence="5 12" id="KW-0732">Signal</keyword>
<feature type="transmembrane region" description="Helical" evidence="12">
    <location>
        <begin position="66"/>
        <end position="87"/>
    </location>
</feature>
<keyword evidence="3 12" id="KW-1003">Cell membrane</keyword>
<evidence type="ECO:0000256" key="2">
    <source>
        <dbReference type="ARBA" id="ARBA00022448"/>
    </source>
</evidence>
<dbReference type="RefSeq" id="WP_205144132.1">
    <property type="nucleotide sequence ID" value="NZ_JAFBDN010000021.1"/>
</dbReference>
<evidence type="ECO:0000259" key="14">
    <source>
        <dbReference type="Pfam" id="PF02096"/>
    </source>
</evidence>
<keyword evidence="16" id="KW-1185">Reference proteome</keyword>
<feature type="transmembrane region" description="Helical" evidence="12">
    <location>
        <begin position="209"/>
        <end position="234"/>
    </location>
</feature>
<evidence type="ECO:0000256" key="8">
    <source>
        <dbReference type="ARBA" id="ARBA00023136"/>
    </source>
</evidence>
<comment type="subcellular location">
    <subcellularLocation>
        <location evidence="1 12">Cell membrane</location>
        <topology evidence="1 12">Multi-pass membrane protein</topology>
    </subcellularLocation>
</comment>
<keyword evidence="9" id="KW-0564">Palmitate</keyword>
<comment type="similarity">
    <text evidence="12">Belongs to the OXA1/ALB3/YidC family. Type 2 subfamily.</text>
</comment>
<keyword evidence="10 12" id="KW-0143">Chaperone</keyword>
<gene>
    <name evidence="12 15" type="primary">yidC</name>
    <name evidence="15" type="ORF">KAK10_03415</name>
</gene>
<evidence type="ECO:0000256" key="6">
    <source>
        <dbReference type="ARBA" id="ARBA00022927"/>
    </source>
</evidence>
<comment type="function">
    <text evidence="12">Required for the insertion and/or proper folding and/or complex formation of integral membrane proteins into the membrane. Involved in integration of membrane proteins that insert both dependently and independently of the Sec translocase complex, as well as at least some lipoproteins.</text>
</comment>
<dbReference type="HAMAP" id="MF_01811">
    <property type="entry name" value="YidC_type2"/>
    <property type="match status" value="1"/>
</dbReference>
<dbReference type="EMBL" id="JAGMVS010000043">
    <property type="protein sequence ID" value="MCM2436980.1"/>
    <property type="molecule type" value="Genomic_DNA"/>
</dbReference>
<keyword evidence="6 12" id="KW-0653">Protein transport</keyword>
<dbReference type="InterPro" id="IPR028055">
    <property type="entry name" value="YidC/Oxa/ALB_C"/>
</dbReference>
<evidence type="ECO:0000256" key="5">
    <source>
        <dbReference type="ARBA" id="ARBA00022729"/>
    </source>
</evidence>
<dbReference type="PROSITE" id="PS51257">
    <property type="entry name" value="PROKAR_LIPOPROTEIN"/>
    <property type="match status" value="1"/>
</dbReference>
<dbReference type="Proteomes" id="UP001057481">
    <property type="component" value="Unassembled WGS sequence"/>
</dbReference>
<dbReference type="PANTHER" id="PTHR12428">
    <property type="entry name" value="OXA1"/>
    <property type="match status" value="1"/>
</dbReference>
<proteinExistence type="inferred from homology"/>
<keyword evidence="2 12" id="KW-0813">Transport</keyword>
<keyword evidence="4 12" id="KW-0812">Transmembrane</keyword>
<feature type="region of interest" description="Disordered" evidence="13">
    <location>
        <begin position="264"/>
        <end position="284"/>
    </location>
</feature>
<evidence type="ECO:0000256" key="10">
    <source>
        <dbReference type="ARBA" id="ARBA00023186"/>
    </source>
</evidence>
<dbReference type="NCBIfam" id="TIGR03592">
    <property type="entry name" value="yidC_oxa1_cterm"/>
    <property type="match status" value="1"/>
</dbReference>
<sequence>MQQGFKKPHKRKLTLLMAMLAVLTVFLAACSNKPITEHSTGIWDGLVILNFSRAIIWLANFFGNSYGMGIIAFTLIIRIIILPLMIYQSKTMLKTQELQPELKKLQQKYPGKDNESRMQMQKEQQKLYAQAGVNPFAGCLPIAVQMPILIALYQAIWRTQELRTGDFLWLKLGSQDPYFILPILAAAFTLISSWLAMASSPEQNGMTKAMTFGMPLIIFGTALTVPSALSLYWVVSNAFQVVQTWFIQNPFKINAARAAKKSAEKTRQRKIDKAKRVATKGRKK</sequence>
<dbReference type="InterPro" id="IPR001708">
    <property type="entry name" value="YidC/ALB3/OXA1/COX18"/>
</dbReference>
<feature type="domain" description="Membrane insertase YidC/Oxa/ALB C-terminal" evidence="14">
    <location>
        <begin position="66"/>
        <end position="249"/>
    </location>
</feature>
<evidence type="ECO:0000256" key="1">
    <source>
        <dbReference type="ARBA" id="ARBA00004651"/>
    </source>
</evidence>
<evidence type="ECO:0000256" key="12">
    <source>
        <dbReference type="HAMAP-Rule" id="MF_01811"/>
    </source>
</evidence>
<keyword evidence="7 12" id="KW-1133">Transmembrane helix</keyword>
<evidence type="ECO:0000256" key="13">
    <source>
        <dbReference type="SAM" id="MobiDB-lite"/>
    </source>
</evidence>
<evidence type="ECO:0000256" key="3">
    <source>
        <dbReference type="ARBA" id="ARBA00022475"/>
    </source>
</evidence>
<feature type="compositionally biased region" description="Basic and acidic residues" evidence="13">
    <location>
        <begin position="264"/>
        <end position="275"/>
    </location>
</feature>
<dbReference type="CDD" id="cd20070">
    <property type="entry name" value="5TM_YidC_Alb3"/>
    <property type="match status" value="1"/>
</dbReference>
<evidence type="ECO:0000313" key="15">
    <source>
        <dbReference type="EMBL" id="MCM2436980.1"/>
    </source>
</evidence>
<dbReference type="PANTHER" id="PTHR12428:SF65">
    <property type="entry name" value="CYTOCHROME C OXIDASE ASSEMBLY PROTEIN COX18, MITOCHONDRIAL"/>
    <property type="match status" value="1"/>
</dbReference>
<comment type="caution">
    <text evidence="15">The sequence shown here is derived from an EMBL/GenBank/DDBJ whole genome shotgun (WGS) entry which is preliminary data.</text>
</comment>
<dbReference type="InterPro" id="IPR023060">
    <property type="entry name" value="YidC/YidC1/YidC2_Firmicutes"/>
</dbReference>
<feature type="transmembrane region" description="Helical" evidence="12">
    <location>
        <begin position="127"/>
        <end position="157"/>
    </location>
</feature>
<feature type="transmembrane region" description="Helical" evidence="12">
    <location>
        <begin position="177"/>
        <end position="197"/>
    </location>
</feature>